<proteinExistence type="predicted"/>
<dbReference type="InParanoid" id="A0A212EHR9"/>
<reference evidence="1 2" key="1">
    <citation type="journal article" date="2011" name="Cell">
        <title>The monarch butterfly genome yields insights into long-distance migration.</title>
        <authorList>
            <person name="Zhan S."/>
            <person name="Merlin C."/>
            <person name="Boore J.L."/>
            <person name="Reppert S.M."/>
        </authorList>
    </citation>
    <scope>NUCLEOTIDE SEQUENCE [LARGE SCALE GENOMIC DNA]</scope>
    <source>
        <strain evidence="1">F-2</strain>
    </source>
</reference>
<dbReference type="AlphaFoldDB" id="A0A212EHR9"/>
<sequence length="21" mass="2324">FNAVVHNSAPSIHPEAIYGHY</sequence>
<dbReference type="Proteomes" id="UP000007151">
    <property type="component" value="Unassembled WGS sequence"/>
</dbReference>
<evidence type="ECO:0000313" key="2">
    <source>
        <dbReference type="Proteomes" id="UP000007151"/>
    </source>
</evidence>
<protein>
    <submittedName>
        <fullName evidence="1">Cuticular protein RR-2 motif 87</fullName>
    </submittedName>
</protein>
<name>A0A212EHR9_DANPL</name>
<gene>
    <name evidence="1" type="ORF">KGM_215907B</name>
</gene>
<dbReference type="EMBL" id="AGBW02014817">
    <property type="protein sequence ID" value="OWR41024.1"/>
    <property type="molecule type" value="Genomic_DNA"/>
</dbReference>
<feature type="non-terminal residue" evidence="1">
    <location>
        <position position="1"/>
    </location>
</feature>
<dbReference type="KEGG" id="dpl:KGM_215907B"/>
<organism evidence="1 2">
    <name type="scientific">Danaus plexippus plexippus</name>
    <dbReference type="NCBI Taxonomy" id="278856"/>
    <lineage>
        <taxon>Eukaryota</taxon>
        <taxon>Metazoa</taxon>
        <taxon>Ecdysozoa</taxon>
        <taxon>Arthropoda</taxon>
        <taxon>Hexapoda</taxon>
        <taxon>Insecta</taxon>
        <taxon>Pterygota</taxon>
        <taxon>Neoptera</taxon>
        <taxon>Endopterygota</taxon>
        <taxon>Lepidoptera</taxon>
        <taxon>Glossata</taxon>
        <taxon>Ditrysia</taxon>
        <taxon>Papilionoidea</taxon>
        <taxon>Nymphalidae</taxon>
        <taxon>Danainae</taxon>
        <taxon>Danaini</taxon>
        <taxon>Danaina</taxon>
        <taxon>Danaus</taxon>
        <taxon>Danaus</taxon>
    </lineage>
</organism>
<keyword evidence="2" id="KW-1185">Reference proteome</keyword>
<evidence type="ECO:0000313" key="1">
    <source>
        <dbReference type="EMBL" id="OWR41024.1"/>
    </source>
</evidence>
<accession>A0A212EHR9</accession>
<comment type="caution">
    <text evidence="1">The sequence shown here is derived from an EMBL/GenBank/DDBJ whole genome shotgun (WGS) entry which is preliminary data.</text>
</comment>